<protein>
    <submittedName>
        <fullName evidence="1">Uncharacterized protein</fullName>
    </submittedName>
</protein>
<dbReference type="EMBL" id="BPWL01000009">
    <property type="protein sequence ID" value="GJJ14407.1"/>
    <property type="molecule type" value="Genomic_DNA"/>
</dbReference>
<evidence type="ECO:0000313" key="2">
    <source>
        <dbReference type="Proteomes" id="UP001050691"/>
    </source>
</evidence>
<dbReference type="Proteomes" id="UP001050691">
    <property type="component" value="Unassembled WGS sequence"/>
</dbReference>
<name>A0AAV5AKX4_9AGAM</name>
<dbReference type="AlphaFoldDB" id="A0AAV5AKX4"/>
<keyword evidence="2" id="KW-1185">Reference proteome</keyword>
<evidence type="ECO:0000313" key="1">
    <source>
        <dbReference type="EMBL" id="GJJ14407.1"/>
    </source>
</evidence>
<gene>
    <name evidence="1" type="ORF">Clacol_008671</name>
</gene>
<comment type="caution">
    <text evidence="1">The sequence shown here is derived from an EMBL/GenBank/DDBJ whole genome shotgun (WGS) entry which is preliminary data.</text>
</comment>
<reference evidence="1" key="1">
    <citation type="submission" date="2021-10" db="EMBL/GenBank/DDBJ databases">
        <title>De novo Genome Assembly of Clathrus columnatus (Basidiomycota, Fungi) Using Illumina and Nanopore Sequence Data.</title>
        <authorList>
            <person name="Ogiso-Tanaka E."/>
            <person name="Itagaki H."/>
            <person name="Hosoya T."/>
            <person name="Hosaka K."/>
        </authorList>
    </citation>
    <scope>NUCLEOTIDE SEQUENCE</scope>
    <source>
        <strain evidence="1">MO-923</strain>
    </source>
</reference>
<sequence>MSTYKALIKLDGSSAGAVYYSKFKVEVFVPDSETGVTMTYVYNINSDVSVSKFSSKGAPKERALDATVGARGLAGFDRFSGAIGDGRIYIRTDNGVIIKGPITGGPEEGQSFVGSAYPRVPAAGCKFEDHLPLIFRQEPNEVAIEYIGFTRLSICRKTEGKALLKSEQLRKRLKEQDKITITCMNTYRIN</sequence>
<accession>A0AAV5AKX4</accession>
<organism evidence="1 2">
    <name type="scientific">Clathrus columnatus</name>
    <dbReference type="NCBI Taxonomy" id="1419009"/>
    <lineage>
        <taxon>Eukaryota</taxon>
        <taxon>Fungi</taxon>
        <taxon>Dikarya</taxon>
        <taxon>Basidiomycota</taxon>
        <taxon>Agaricomycotina</taxon>
        <taxon>Agaricomycetes</taxon>
        <taxon>Phallomycetidae</taxon>
        <taxon>Phallales</taxon>
        <taxon>Clathraceae</taxon>
        <taxon>Clathrus</taxon>
    </lineage>
</organism>
<proteinExistence type="predicted"/>